<feature type="transmembrane region" description="Helical" evidence="5">
    <location>
        <begin position="27"/>
        <end position="54"/>
    </location>
</feature>
<dbReference type="InParanoid" id="F0ZEH1"/>
<dbReference type="GO" id="GO:0016020">
    <property type="term" value="C:membrane"/>
    <property type="evidence" value="ECO:0007669"/>
    <property type="project" value="UniProtKB-SubCell"/>
</dbReference>
<feature type="transmembrane region" description="Helical" evidence="5">
    <location>
        <begin position="89"/>
        <end position="106"/>
    </location>
</feature>
<evidence type="ECO:0000256" key="3">
    <source>
        <dbReference type="ARBA" id="ARBA00022989"/>
    </source>
</evidence>
<dbReference type="RefSeq" id="XP_003285834.1">
    <property type="nucleotide sequence ID" value="XM_003285786.1"/>
</dbReference>
<dbReference type="Pfam" id="PF13515">
    <property type="entry name" value="FUSC_2"/>
    <property type="match status" value="1"/>
</dbReference>
<feature type="transmembrane region" description="Helical" evidence="5">
    <location>
        <begin position="605"/>
        <end position="626"/>
    </location>
</feature>
<dbReference type="VEuPathDB" id="AmoebaDB:DICPUDRAFT_97180"/>
<dbReference type="PANTHER" id="PTHR47804">
    <property type="entry name" value="60S RIBOSOMAL PROTEIN L19"/>
    <property type="match status" value="1"/>
</dbReference>
<evidence type="ECO:0000313" key="8">
    <source>
        <dbReference type="Proteomes" id="UP000001064"/>
    </source>
</evidence>
<feature type="transmembrane region" description="Helical" evidence="5">
    <location>
        <begin position="141"/>
        <end position="158"/>
    </location>
</feature>
<feature type="transmembrane region" description="Helical" evidence="5">
    <location>
        <begin position="719"/>
        <end position="736"/>
    </location>
</feature>
<dbReference type="InterPro" id="IPR052430">
    <property type="entry name" value="IVT-Associated"/>
</dbReference>
<evidence type="ECO:0000256" key="5">
    <source>
        <dbReference type="SAM" id="Phobius"/>
    </source>
</evidence>
<feature type="transmembrane region" description="Helical" evidence="5">
    <location>
        <begin position="779"/>
        <end position="799"/>
    </location>
</feature>
<proteinExistence type="predicted"/>
<dbReference type="InterPro" id="IPR049453">
    <property type="entry name" value="Memb_transporter_dom"/>
</dbReference>
<reference evidence="8" key="1">
    <citation type="journal article" date="2011" name="Genome Biol.">
        <title>Comparative genomics of the social amoebae Dictyostelium discoideum and Dictyostelium purpureum.</title>
        <authorList>
            <consortium name="US DOE Joint Genome Institute (JGI-PGF)"/>
            <person name="Sucgang R."/>
            <person name="Kuo A."/>
            <person name="Tian X."/>
            <person name="Salerno W."/>
            <person name="Parikh A."/>
            <person name="Feasley C.L."/>
            <person name="Dalin E."/>
            <person name="Tu H."/>
            <person name="Huang E."/>
            <person name="Barry K."/>
            <person name="Lindquist E."/>
            <person name="Shapiro H."/>
            <person name="Bruce D."/>
            <person name="Schmutz J."/>
            <person name="Salamov A."/>
            <person name="Fey P."/>
            <person name="Gaudet P."/>
            <person name="Anjard C."/>
            <person name="Babu M.M."/>
            <person name="Basu S."/>
            <person name="Bushmanova Y."/>
            <person name="van der Wel H."/>
            <person name="Katoh-Kurasawa M."/>
            <person name="Dinh C."/>
            <person name="Coutinho P.M."/>
            <person name="Saito T."/>
            <person name="Elias M."/>
            <person name="Schaap P."/>
            <person name="Kay R.R."/>
            <person name="Henrissat B."/>
            <person name="Eichinger L."/>
            <person name="Rivero F."/>
            <person name="Putnam N.H."/>
            <person name="West C.M."/>
            <person name="Loomis W.F."/>
            <person name="Chisholm R.L."/>
            <person name="Shaulsky G."/>
            <person name="Strassmann J.E."/>
            <person name="Queller D.C."/>
            <person name="Kuspa A."/>
            <person name="Grigoriev I.V."/>
        </authorList>
    </citation>
    <scope>NUCLEOTIDE SEQUENCE [LARGE SCALE GENOMIC DNA]</scope>
    <source>
        <strain evidence="8">QSDP1</strain>
    </source>
</reference>
<organism evidence="7 8">
    <name type="scientific">Dictyostelium purpureum</name>
    <name type="common">Slime mold</name>
    <dbReference type="NCBI Taxonomy" id="5786"/>
    <lineage>
        <taxon>Eukaryota</taxon>
        <taxon>Amoebozoa</taxon>
        <taxon>Evosea</taxon>
        <taxon>Eumycetozoa</taxon>
        <taxon>Dictyostelia</taxon>
        <taxon>Dictyosteliales</taxon>
        <taxon>Dictyosteliaceae</taxon>
        <taxon>Dictyostelium</taxon>
    </lineage>
</organism>
<dbReference type="PANTHER" id="PTHR47804:SF5">
    <property type="entry name" value="DUF2421 DOMAIN-CONTAINING PROTEIN"/>
    <property type="match status" value="1"/>
</dbReference>
<dbReference type="EMBL" id="GL870994">
    <property type="protein sequence ID" value="EGC37646.1"/>
    <property type="molecule type" value="Genomic_DNA"/>
</dbReference>
<feature type="transmembrane region" description="Helical" evidence="5">
    <location>
        <begin position="671"/>
        <end position="688"/>
    </location>
</feature>
<feature type="transmembrane region" description="Helical" evidence="5">
    <location>
        <begin position="748"/>
        <end position="767"/>
    </location>
</feature>
<gene>
    <name evidence="7" type="ORF">DICPUDRAFT_97180</name>
</gene>
<keyword evidence="3 5" id="KW-1133">Transmembrane helix</keyword>
<feature type="domain" description="Integral membrane bound transporter" evidence="6">
    <location>
        <begin position="636"/>
        <end position="763"/>
    </location>
</feature>
<dbReference type="OMA" id="ILFERNH"/>
<dbReference type="GeneID" id="10499402"/>
<keyword evidence="4 5" id="KW-0472">Membrane</keyword>
<feature type="transmembrane region" description="Helical" evidence="5">
    <location>
        <begin position="112"/>
        <end position="134"/>
    </location>
</feature>
<feature type="transmembrane region" description="Helical" evidence="5">
    <location>
        <begin position="60"/>
        <end position="77"/>
    </location>
</feature>
<dbReference type="FunCoup" id="F0ZEH1">
    <property type="interactions" value="937"/>
</dbReference>
<feature type="transmembrane region" description="Helical" evidence="5">
    <location>
        <begin position="170"/>
        <end position="192"/>
    </location>
</feature>
<evidence type="ECO:0000259" key="6">
    <source>
        <dbReference type="Pfam" id="PF13515"/>
    </source>
</evidence>
<dbReference type="OrthoDB" id="1924968at2759"/>
<comment type="subcellular location">
    <subcellularLocation>
        <location evidence="1">Membrane</location>
        <topology evidence="1">Multi-pass membrane protein</topology>
    </subcellularLocation>
</comment>
<sequence length="1099" mass="129907">MNLLKHLVNNTVFLYLQRKERLYILNYLFFALVLAWAYSAGLIFLVINCFRIFYNNLETLWISILSVFVLSNTDNYYQVIKDSIKHTLAIFIGGVVSIASISIVGRHLWPNVFIMLVFYFVGSGFFLTSNFFNFLHAKNMFITYYFMVFLVHFPRPFGDYFYSPVPQLKFLSVAVLSLIVCVVTCSLLRYSFATGLFVQVSNQLLKQSSCFIKLLGKDLGIHIIKSVNCDRDNLNSLEDEVIYNRIRDSLFKGVPCNQLLCNRLLSKEKKETLDSIQFVYHEYSRLLNKLDCVYKQSKKEFWSKNLFIHLERVQILFERNHKKLYALKFGLDEDFPIEICNRIIPLIPYIETLLKECEYIFCVMSKQLSLRYTHDETNKGFIEWFENHHNNLESHNYDKPINETKINNTCDCCYYNDDIVNTIDKDSFSECCFKDNIHPFNQTLDETLKKNKDSFRTNSMEWYQIQINNSFETINSTVLKMQSLQNRNLDRNFLTDPEYKDIISRVSFFVRGFEKFSMEQKTLSTQIFLLSYHNSLNRRYPQEIKLLIGYYNWIVDYFKNYKENKRLRQQLKQKESEAFPPNLQVMYTRKEKLKIIIEYFIFKRLLFNWLFSLKYAVACSTLAIAVYEITIHSSFILFQNMDWTPIIFIVSYSPIIGALPIVTFLRIIGTILGGFMGYAALVLMGLVGSRVSQAFVYIGFSFFTITFSFLLVKLQAFEKLVIFIVFGYSVITQFQYETWTHDIIASLLRIMYLCIGILLVMIVGYILPYYDYRQLEKNIYQVPFGIIRTFTFLMSFSFIKNETVHNHNDHNIHNSNNNIPHSYSNNSLNNDTISEYSLKSYESLESTSSLSSSWSRYLEQYDDIIPELSRRGLSFQHYRMLISKISIELRSNFPIQRTLLMDAKFELMFRTKKFKRIEHIYLEIEQLHNIFGALDFIVSESNQVNLQIIGGTVKSQLMKLLNEMNTTAHYLYNIAAFKKDRFKQEKYKTVDRDNSLQLCEELLDGIRSNINTFNLTIVQIQHLNAIIFILNQFVQQYNLVFNLLYDFIKRIDIKRVRTNNLNITKPNQVQNLEGINYHNNVNEEIKDIRNYQIFKLLKK</sequence>
<dbReference type="eggNOG" id="ENOG502RC4C">
    <property type="taxonomic scope" value="Eukaryota"/>
</dbReference>
<dbReference type="AlphaFoldDB" id="F0ZEH1"/>
<dbReference type="Proteomes" id="UP000001064">
    <property type="component" value="Unassembled WGS sequence"/>
</dbReference>
<dbReference type="KEGG" id="dpp:DICPUDRAFT_97180"/>
<evidence type="ECO:0000256" key="2">
    <source>
        <dbReference type="ARBA" id="ARBA00022692"/>
    </source>
</evidence>
<keyword evidence="2 5" id="KW-0812">Transmembrane</keyword>
<evidence type="ECO:0000256" key="4">
    <source>
        <dbReference type="ARBA" id="ARBA00023136"/>
    </source>
</evidence>
<feature type="transmembrane region" description="Helical" evidence="5">
    <location>
        <begin position="646"/>
        <end position="664"/>
    </location>
</feature>
<evidence type="ECO:0000256" key="1">
    <source>
        <dbReference type="ARBA" id="ARBA00004141"/>
    </source>
</evidence>
<evidence type="ECO:0000313" key="7">
    <source>
        <dbReference type="EMBL" id="EGC37646.1"/>
    </source>
</evidence>
<accession>F0ZEH1</accession>
<keyword evidence="8" id="KW-1185">Reference proteome</keyword>
<feature type="transmembrane region" description="Helical" evidence="5">
    <location>
        <begin position="694"/>
        <end position="712"/>
    </location>
</feature>
<protein>
    <recommendedName>
        <fullName evidence="6">Integral membrane bound transporter domain-containing protein</fullName>
    </recommendedName>
</protein>
<name>F0ZEH1_DICPU</name>